<dbReference type="Pfam" id="PF01270">
    <property type="entry name" value="Glyco_hydro_8"/>
    <property type="match status" value="1"/>
</dbReference>
<keyword evidence="5" id="KW-0136">Cellulose degradation</keyword>
<evidence type="ECO:0000256" key="7">
    <source>
        <dbReference type="ARBA" id="ARBA00023326"/>
    </source>
</evidence>
<dbReference type="GO" id="GO:0008810">
    <property type="term" value="F:cellulase activity"/>
    <property type="evidence" value="ECO:0007669"/>
    <property type="project" value="UniProtKB-EC"/>
</dbReference>
<dbReference type="SUPFAM" id="SSF48208">
    <property type="entry name" value="Six-hairpin glycosidases"/>
    <property type="match status" value="1"/>
</dbReference>
<evidence type="ECO:0000313" key="9">
    <source>
        <dbReference type="Proteomes" id="UP000184436"/>
    </source>
</evidence>
<evidence type="ECO:0000256" key="6">
    <source>
        <dbReference type="ARBA" id="ARBA00023295"/>
    </source>
</evidence>
<dbReference type="InterPro" id="IPR002037">
    <property type="entry name" value="Glyco_hydro_8"/>
</dbReference>
<sequence length="434" mass="50674">MKKNYLFLNYYRGIVLLLFLPLLLGDINNVWAISNSYLKNERQGMDNTIGKDSLGAYYTGVYPNLFKEYLGISQQQTDEKIEQIWEHFFVKDATKVYFESDDNTAYIYDTGNRDVRTEGMSYGMMICVQLDKRVEFDKLWRWAKKNMLYTSGKWAGYFAWQCDIDGRKIGREPSCAPDGEVYFITSLFFASHRWGDEGSSNYGREAQEILKNIMSKDGTNGVFNMFNPDSKLITFVPSGDMWKITDPSYNLPAFFELWAAWTDTNKDFWQQTPDAARCLLARASHQKTGLFPDYSTFEGKPYQPEWKKDYDARRYQFDAIRCAMNVGMDYYWFGKDAEKQTIMMTRLLKFFKYDNFLHGQFNWDGSRVSGNYSEGMAGANAVGAFALKDDNLKREYLQHLWDVAIPTGTYRYYNGMVYMLSMLHVTGNFRIFKP</sequence>
<dbReference type="Gene3D" id="1.50.10.10">
    <property type="match status" value="1"/>
</dbReference>
<dbReference type="EMBL" id="FQVD01000001">
    <property type="protein sequence ID" value="SHE29247.1"/>
    <property type="molecule type" value="Genomic_DNA"/>
</dbReference>
<evidence type="ECO:0000256" key="5">
    <source>
        <dbReference type="ARBA" id="ARBA00023001"/>
    </source>
</evidence>
<comment type="catalytic activity">
    <reaction evidence="1">
        <text>Endohydrolysis of (1-&gt;4)-beta-D-glucosidic linkages in cellulose, lichenin and cereal beta-D-glucans.</text>
        <dbReference type="EC" id="3.2.1.4"/>
    </reaction>
</comment>
<protein>
    <recommendedName>
        <fullName evidence="3">cellulase</fullName>
        <ecNumber evidence="3">3.2.1.4</ecNumber>
    </recommendedName>
</protein>
<dbReference type="InterPro" id="IPR012341">
    <property type="entry name" value="6hp_glycosidase-like_sf"/>
</dbReference>
<name>A0A1M4SB24_9BACE</name>
<dbReference type="GO" id="GO:0045493">
    <property type="term" value="P:xylan catabolic process"/>
    <property type="evidence" value="ECO:0007669"/>
    <property type="project" value="UniProtKB-KW"/>
</dbReference>
<organism evidence="8 9">
    <name type="scientific">Bacteroides faecichinchillae</name>
    <dbReference type="NCBI Taxonomy" id="871325"/>
    <lineage>
        <taxon>Bacteria</taxon>
        <taxon>Pseudomonadati</taxon>
        <taxon>Bacteroidota</taxon>
        <taxon>Bacteroidia</taxon>
        <taxon>Bacteroidales</taxon>
        <taxon>Bacteroidaceae</taxon>
        <taxon>Bacteroides</taxon>
    </lineage>
</organism>
<dbReference type="InterPro" id="IPR008928">
    <property type="entry name" value="6-hairpin_glycosidase_sf"/>
</dbReference>
<dbReference type="Proteomes" id="UP000184436">
    <property type="component" value="Unassembled WGS sequence"/>
</dbReference>
<dbReference type="STRING" id="871325.SAMN05444349_10158"/>
<keyword evidence="9" id="KW-1185">Reference proteome</keyword>
<keyword evidence="6 8" id="KW-0326">Glycosidase</keyword>
<evidence type="ECO:0000256" key="1">
    <source>
        <dbReference type="ARBA" id="ARBA00000966"/>
    </source>
</evidence>
<keyword evidence="4 8" id="KW-0378">Hydrolase</keyword>
<reference evidence="8 9" key="1">
    <citation type="submission" date="2016-11" db="EMBL/GenBank/DDBJ databases">
        <authorList>
            <person name="Jaros S."/>
            <person name="Januszkiewicz K."/>
            <person name="Wedrychowicz H."/>
        </authorList>
    </citation>
    <scope>NUCLEOTIDE SEQUENCE [LARGE SCALE GENOMIC DNA]</scope>
    <source>
        <strain evidence="8 9">DSM 26883</strain>
    </source>
</reference>
<dbReference type="AlphaFoldDB" id="A0A1M4SB24"/>
<evidence type="ECO:0000256" key="4">
    <source>
        <dbReference type="ARBA" id="ARBA00022801"/>
    </source>
</evidence>
<evidence type="ECO:0000313" key="8">
    <source>
        <dbReference type="EMBL" id="SHE29247.1"/>
    </source>
</evidence>
<proteinExistence type="inferred from homology"/>
<comment type="similarity">
    <text evidence="2">Belongs to the glycosyl hydrolase 8 (cellulase D) family.</text>
</comment>
<evidence type="ECO:0000256" key="2">
    <source>
        <dbReference type="ARBA" id="ARBA00009209"/>
    </source>
</evidence>
<dbReference type="EC" id="3.2.1.4" evidence="3"/>
<keyword evidence="8" id="KW-0858">Xylan degradation</keyword>
<dbReference type="GO" id="GO:0030245">
    <property type="term" value="P:cellulose catabolic process"/>
    <property type="evidence" value="ECO:0007669"/>
    <property type="project" value="UniProtKB-KW"/>
</dbReference>
<keyword evidence="7" id="KW-0624">Polysaccharide degradation</keyword>
<evidence type="ECO:0000256" key="3">
    <source>
        <dbReference type="ARBA" id="ARBA00012601"/>
    </source>
</evidence>
<gene>
    <name evidence="8" type="ORF">SAMN05444349_10158</name>
</gene>
<keyword evidence="7" id="KW-0119">Carbohydrate metabolism</keyword>
<dbReference type="PRINTS" id="PR00735">
    <property type="entry name" value="GLHYDRLASE8"/>
</dbReference>
<accession>A0A1M4SB24</accession>
<dbReference type="RefSeq" id="WP_245798436.1">
    <property type="nucleotide sequence ID" value="NZ_FQVD01000001.1"/>
</dbReference>